<organism evidence="1 2">
    <name type="scientific">Brucella intermedia LMG 3301</name>
    <dbReference type="NCBI Taxonomy" id="641118"/>
    <lineage>
        <taxon>Bacteria</taxon>
        <taxon>Pseudomonadati</taxon>
        <taxon>Pseudomonadota</taxon>
        <taxon>Alphaproteobacteria</taxon>
        <taxon>Hyphomicrobiales</taxon>
        <taxon>Brucellaceae</taxon>
        <taxon>Brucella/Ochrobactrum group</taxon>
        <taxon>Brucella</taxon>
    </lineage>
</organism>
<protein>
    <submittedName>
        <fullName evidence="1">Uncharacterized protein</fullName>
    </submittedName>
</protein>
<proteinExistence type="predicted"/>
<evidence type="ECO:0000313" key="2">
    <source>
        <dbReference type="Proteomes" id="UP000004386"/>
    </source>
</evidence>
<name>C4WGU3_9HYPH</name>
<evidence type="ECO:0000313" key="1">
    <source>
        <dbReference type="EMBL" id="EEQ94811.1"/>
    </source>
</evidence>
<dbReference type="HOGENOM" id="CLU_3155540_0_0_5"/>
<gene>
    <name evidence="1" type="ORF">OINT_1000141</name>
</gene>
<dbReference type="AlphaFoldDB" id="C4WGU3"/>
<reference evidence="1 2" key="1">
    <citation type="submission" date="2009-05" db="EMBL/GenBank/DDBJ databases">
        <authorList>
            <person name="Setubal J.C."/>
            <person name="Boyle S."/>
            <person name="Crasta O.R."/>
            <person name="Gillespie J.J."/>
            <person name="Kenyon R.W."/>
            <person name="Lu J."/>
            <person name="Mane S."/>
            <person name="Nagrani S."/>
            <person name="Shallom J.M."/>
            <person name="Shallom S."/>
            <person name="Shukla M."/>
            <person name="Snyder E.E."/>
            <person name="Sobral B.W."/>
            <person name="Wattam A.R."/>
            <person name="Will R."/>
            <person name="Williams K."/>
            <person name="Yoo H."/>
            <person name="Munk C."/>
            <person name="Tapia R."/>
            <person name="Green L."/>
            <person name="Rogers Y."/>
            <person name="Detter J.C."/>
            <person name="Bruce D."/>
            <person name="Brettin T.S."/>
            <person name="Tsolis R."/>
        </authorList>
    </citation>
    <scope>NUCLEOTIDE SEQUENCE [LARGE SCALE GENOMIC DNA]</scope>
    <source>
        <strain evidence="1 2">LMG 3301</strain>
    </source>
</reference>
<sequence>MHRNEHMEFQKPAAKWPYMHRSIGCAVVGKNQGNIILIGKRSAGYYVK</sequence>
<dbReference type="EMBL" id="ACQA01000001">
    <property type="protein sequence ID" value="EEQ94811.1"/>
    <property type="molecule type" value="Genomic_DNA"/>
</dbReference>
<accession>C4WGU3</accession>
<dbReference type="Proteomes" id="UP000004386">
    <property type="component" value="Unassembled WGS sequence"/>
</dbReference>
<comment type="caution">
    <text evidence="1">The sequence shown here is derived from an EMBL/GenBank/DDBJ whole genome shotgun (WGS) entry which is preliminary data.</text>
</comment>